<keyword evidence="4" id="KW-0804">Transcription</keyword>
<dbReference type="SMART" id="SM00028">
    <property type="entry name" value="TPR"/>
    <property type="match status" value="5"/>
</dbReference>
<dbReference type="InterPro" id="IPR019734">
    <property type="entry name" value="TPR_rpt"/>
</dbReference>
<dbReference type="SUPFAM" id="SSF46894">
    <property type="entry name" value="C-terminal effector domain of the bipartite response regulators"/>
    <property type="match status" value="1"/>
</dbReference>
<dbReference type="Pfam" id="PF03704">
    <property type="entry name" value="BTAD"/>
    <property type="match status" value="1"/>
</dbReference>
<organism evidence="7 8">
    <name type="scientific">Virgisporangium aliadipatigenens</name>
    <dbReference type="NCBI Taxonomy" id="741659"/>
    <lineage>
        <taxon>Bacteria</taxon>
        <taxon>Bacillati</taxon>
        <taxon>Actinomycetota</taxon>
        <taxon>Actinomycetes</taxon>
        <taxon>Micromonosporales</taxon>
        <taxon>Micromonosporaceae</taxon>
        <taxon>Virgisporangium</taxon>
    </lineage>
</organism>
<feature type="DNA-binding region" description="OmpR/PhoB-type" evidence="5">
    <location>
        <begin position="1"/>
        <end position="94"/>
    </location>
</feature>
<dbReference type="InterPro" id="IPR051677">
    <property type="entry name" value="AfsR-DnrI-RedD_regulator"/>
</dbReference>
<dbReference type="InterPro" id="IPR027417">
    <property type="entry name" value="P-loop_NTPase"/>
</dbReference>
<dbReference type="Gene3D" id="3.40.50.300">
    <property type="entry name" value="P-loop containing nucleotide triphosphate hydrolases"/>
    <property type="match status" value="1"/>
</dbReference>
<dbReference type="InterPro" id="IPR011990">
    <property type="entry name" value="TPR-like_helical_dom_sf"/>
</dbReference>
<dbReference type="Gene3D" id="1.10.10.10">
    <property type="entry name" value="Winged helix-like DNA-binding domain superfamily/Winged helix DNA-binding domain"/>
    <property type="match status" value="1"/>
</dbReference>
<dbReference type="GO" id="GO:0006355">
    <property type="term" value="P:regulation of DNA-templated transcription"/>
    <property type="evidence" value="ECO:0007669"/>
    <property type="project" value="InterPro"/>
</dbReference>
<comment type="caution">
    <text evidence="7">The sequence shown here is derived from an EMBL/GenBank/DDBJ whole genome shotgun (WGS) entry which is preliminary data.</text>
</comment>
<dbReference type="InterPro" id="IPR005158">
    <property type="entry name" value="BTAD"/>
</dbReference>
<evidence type="ECO:0000256" key="2">
    <source>
        <dbReference type="ARBA" id="ARBA00023015"/>
    </source>
</evidence>
<comment type="similarity">
    <text evidence="1">Belongs to the AfsR/DnrI/RedD regulatory family.</text>
</comment>
<dbReference type="RefSeq" id="WP_203896986.1">
    <property type="nucleotide sequence ID" value="NZ_BOPF01000002.1"/>
</dbReference>
<evidence type="ECO:0000256" key="5">
    <source>
        <dbReference type="PROSITE-ProRule" id="PRU01091"/>
    </source>
</evidence>
<evidence type="ECO:0000313" key="7">
    <source>
        <dbReference type="EMBL" id="GIJ43399.1"/>
    </source>
</evidence>
<dbReference type="PANTHER" id="PTHR35807:SF1">
    <property type="entry name" value="TRANSCRIPTIONAL REGULATOR REDD"/>
    <property type="match status" value="1"/>
</dbReference>
<dbReference type="InterPro" id="IPR036388">
    <property type="entry name" value="WH-like_DNA-bd_sf"/>
</dbReference>
<keyword evidence="2" id="KW-0805">Transcription regulation</keyword>
<accession>A0A8J3YE33</accession>
<evidence type="ECO:0000256" key="1">
    <source>
        <dbReference type="ARBA" id="ARBA00005820"/>
    </source>
</evidence>
<keyword evidence="8" id="KW-1185">Reference proteome</keyword>
<dbReference type="AlphaFoldDB" id="A0A8J3YE33"/>
<evidence type="ECO:0000313" key="8">
    <source>
        <dbReference type="Proteomes" id="UP000619260"/>
    </source>
</evidence>
<gene>
    <name evidence="7" type="ORF">Val02_02850</name>
</gene>
<reference evidence="7" key="1">
    <citation type="submission" date="2021-01" db="EMBL/GenBank/DDBJ databases">
        <title>Whole genome shotgun sequence of Virgisporangium aliadipatigenens NBRC 105644.</title>
        <authorList>
            <person name="Komaki H."/>
            <person name="Tamura T."/>
        </authorList>
    </citation>
    <scope>NUCLEOTIDE SEQUENCE</scope>
    <source>
        <strain evidence="7">NBRC 105644</strain>
    </source>
</reference>
<dbReference type="GO" id="GO:0000160">
    <property type="term" value="P:phosphorelay signal transduction system"/>
    <property type="evidence" value="ECO:0007669"/>
    <property type="project" value="InterPro"/>
</dbReference>
<dbReference type="SUPFAM" id="SSF48452">
    <property type="entry name" value="TPR-like"/>
    <property type="match status" value="3"/>
</dbReference>
<protein>
    <submittedName>
        <fullName evidence="7">XRE family transcriptional regulator</fullName>
    </submittedName>
</protein>
<proteinExistence type="inferred from homology"/>
<dbReference type="InterPro" id="IPR016032">
    <property type="entry name" value="Sig_transdc_resp-reg_C-effctor"/>
</dbReference>
<dbReference type="PROSITE" id="PS51755">
    <property type="entry name" value="OMPR_PHOB"/>
    <property type="match status" value="1"/>
</dbReference>
<dbReference type="PANTHER" id="PTHR35807">
    <property type="entry name" value="TRANSCRIPTIONAL REGULATOR REDD-RELATED"/>
    <property type="match status" value="1"/>
</dbReference>
<evidence type="ECO:0000256" key="4">
    <source>
        <dbReference type="ARBA" id="ARBA00023163"/>
    </source>
</evidence>
<dbReference type="Gene3D" id="1.25.40.10">
    <property type="entry name" value="Tetratricopeptide repeat domain"/>
    <property type="match status" value="3"/>
</dbReference>
<evidence type="ECO:0000259" key="6">
    <source>
        <dbReference type="PROSITE" id="PS51755"/>
    </source>
</evidence>
<dbReference type="Proteomes" id="UP000619260">
    <property type="component" value="Unassembled WGS sequence"/>
</dbReference>
<dbReference type="GO" id="GO:0003677">
    <property type="term" value="F:DNA binding"/>
    <property type="evidence" value="ECO:0007669"/>
    <property type="project" value="UniProtKB-UniRule"/>
</dbReference>
<dbReference type="SMART" id="SM00862">
    <property type="entry name" value="Trans_reg_C"/>
    <property type="match status" value="1"/>
</dbReference>
<dbReference type="CDD" id="cd15831">
    <property type="entry name" value="BTAD"/>
    <property type="match status" value="1"/>
</dbReference>
<keyword evidence="3 5" id="KW-0238">DNA-binding</keyword>
<name>A0A8J3YE33_9ACTN</name>
<dbReference type="Pfam" id="PF13424">
    <property type="entry name" value="TPR_12"/>
    <property type="match status" value="3"/>
</dbReference>
<feature type="domain" description="OmpR/PhoB-type" evidence="6">
    <location>
        <begin position="1"/>
        <end position="94"/>
    </location>
</feature>
<dbReference type="PRINTS" id="PR00364">
    <property type="entry name" value="DISEASERSIST"/>
</dbReference>
<dbReference type="InterPro" id="IPR001867">
    <property type="entry name" value="OmpR/PhoB-type_DNA-bd"/>
</dbReference>
<sequence length="986" mass="104985">MEFQLLGPVELIGSPHRVDLGAPRQRAVLAALLVDVGRVVTPELIVDRVWGGEPPDGVRRSLHAYVARLRRALREAGTGNVPLVHRSAGYTVDLPPERVDLHRFRDLAARGERESLRAALELWRGEPLAGITGHWADRMRRTWQRERLDTVAAWASAELSAGNPSAVLAPLTELVEEEPLAETLAATLMRALALAGRQAEALDRYTVTRQRLVEELGVDPGPALREAHRAILRGELGPEAAPAVSPSATAVPAQLPGEVAAFTGRDEELAALDAVLAEPGSTAVPVAVVSGTAGVGKTALAVCWAHRARDRFPDGQLYADLRGYDPERPADPADVLAGFLLALGVPPMEIPLRLDERAARYRTETSGRRILILLDNAATVEQTRPLLPGTGTCAVLVTSRDSLAGLVALHGARRVDLGLLPRDRSVALLRRLIGTRVDDEPAAAAVLADQCARLPLALRLAAELAAARHPATLSELVTELADQRERLDRLDAGGDPRGAVTAVFSWSLRHLRPAAVRLFALLGLHPGLDLDEYAAAALAGEDLRATRENLALLVRAHLVHAVGARRYGMHDLLRVYAASTVDGDGGPALTRLFDHYLGTAAAAVDVLHPAERHHRPPVDAPATAVPDLSTPDGALSWLDGELPNLTAMAAHRDGARHAIRLSGTLFRYLDRGRYLRALTIHAHAIEAARRAGDVAGEAVTSYHLGTTHLQVGRLEPAADKLARAVELFGRVDDAPGAARAAGTLGLVEALLGRYATAHTHQLQALEGIRRAGDRHAEARALTSLGLVEGWLGDFPSSFARHEAALERFREFDDRVGEATALANLAEAQLRAGLLSAASANQRAALELFRRIGHPAGEAWALNGLGVSLVREGRPAEAIPLLREALTLARQTGDRSGEVWALNGLGEALTAAGDAAAAVEQHRTARLVSRDTGERHQQARADAGLARACRALGDAESARRHLASALAGYAALGMAEADGIRAELAAP</sequence>
<dbReference type="SMART" id="SM01043">
    <property type="entry name" value="BTAD"/>
    <property type="match status" value="1"/>
</dbReference>
<dbReference type="Pfam" id="PF00486">
    <property type="entry name" value="Trans_reg_C"/>
    <property type="match status" value="1"/>
</dbReference>
<evidence type="ECO:0000256" key="3">
    <source>
        <dbReference type="ARBA" id="ARBA00023125"/>
    </source>
</evidence>
<dbReference type="SUPFAM" id="SSF52540">
    <property type="entry name" value="P-loop containing nucleoside triphosphate hydrolases"/>
    <property type="match status" value="1"/>
</dbReference>
<dbReference type="EMBL" id="BOPF01000002">
    <property type="protein sequence ID" value="GIJ43399.1"/>
    <property type="molecule type" value="Genomic_DNA"/>
</dbReference>